<evidence type="ECO:0000313" key="8">
    <source>
        <dbReference type="Proteomes" id="UP001165085"/>
    </source>
</evidence>
<evidence type="ECO:0000256" key="1">
    <source>
        <dbReference type="ARBA" id="ARBA00022741"/>
    </source>
</evidence>
<dbReference type="AlphaFoldDB" id="A0A9W7AWL3"/>
<feature type="compositionally biased region" description="Acidic residues" evidence="3">
    <location>
        <begin position="698"/>
        <end position="715"/>
    </location>
</feature>
<protein>
    <recommendedName>
        <fullName evidence="6">Protein kinase domain-containing protein</fullName>
    </recommendedName>
</protein>
<evidence type="ECO:0000313" key="7">
    <source>
        <dbReference type="EMBL" id="GMH79289.1"/>
    </source>
</evidence>
<proteinExistence type="predicted"/>
<dbReference type="OrthoDB" id="688481at2759"/>
<dbReference type="SUPFAM" id="SSF50156">
    <property type="entry name" value="PDZ domain-like"/>
    <property type="match status" value="1"/>
</dbReference>
<evidence type="ECO:0000259" key="6">
    <source>
        <dbReference type="PROSITE" id="PS50011"/>
    </source>
</evidence>
<dbReference type="PROSITE" id="PS50011">
    <property type="entry name" value="PROTEIN_KINASE_DOM"/>
    <property type="match status" value="1"/>
</dbReference>
<organism evidence="7 8">
    <name type="scientific">Triparma strigata</name>
    <dbReference type="NCBI Taxonomy" id="1606541"/>
    <lineage>
        <taxon>Eukaryota</taxon>
        <taxon>Sar</taxon>
        <taxon>Stramenopiles</taxon>
        <taxon>Ochrophyta</taxon>
        <taxon>Bolidophyceae</taxon>
        <taxon>Parmales</taxon>
        <taxon>Triparmaceae</taxon>
        <taxon>Triparma</taxon>
    </lineage>
</organism>
<dbReference type="InterPro" id="IPR045274">
    <property type="entry name" value="WAK-like"/>
</dbReference>
<keyword evidence="4" id="KW-0812">Transmembrane</keyword>
<accession>A0A9W7AWL3</accession>
<dbReference type="GO" id="GO:0007166">
    <property type="term" value="P:cell surface receptor signaling pathway"/>
    <property type="evidence" value="ECO:0007669"/>
    <property type="project" value="InterPro"/>
</dbReference>
<dbReference type="PANTHER" id="PTHR27005:SF283">
    <property type="entry name" value="OS02G0633066 PROTEIN"/>
    <property type="match status" value="1"/>
</dbReference>
<dbReference type="SUPFAM" id="SSF56112">
    <property type="entry name" value="Protein kinase-like (PK-like)"/>
    <property type="match status" value="1"/>
</dbReference>
<feature type="region of interest" description="Disordered" evidence="3">
    <location>
        <begin position="671"/>
        <end position="715"/>
    </location>
</feature>
<evidence type="ECO:0000256" key="3">
    <source>
        <dbReference type="SAM" id="MobiDB-lite"/>
    </source>
</evidence>
<keyword evidence="4" id="KW-0472">Membrane</keyword>
<evidence type="ECO:0000256" key="5">
    <source>
        <dbReference type="SAM" id="SignalP"/>
    </source>
</evidence>
<dbReference type="GO" id="GO:0004674">
    <property type="term" value="F:protein serine/threonine kinase activity"/>
    <property type="evidence" value="ECO:0007669"/>
    <property type="project" value="TreeGrafter"/>
</dbReference>
<feature type="domain" description="Protein kinase" evidence="6">
    <location>
        <begin position="340"/>
        <end position="620"/>
    </location>
</feature>
<dbReference type="Gene3D" id="1.10.510.10">
    <property type="entry name" value="Transferase(Phosphotransferase) domain 1"/>
    <property type="match status" value="1"/>
</dbReference>
<dbReference type="Pfam" id="PF07714">
    <property type="entry name" value="PK_Tyr_Ser-Thr"/>
    <property type="match status" value="1"/>
</dbReference>
<dbReference type="InterPro" id="IPR036034">
    <property type="entry name" value="PDZ_sf"/>
</dbReference>
<dbReference type="InterPro" id="IPR011009">
    <property type="entry name" value="Kinase-like_dom_sf"/>
</dbReference>
<dbReference type="GO" id="GO:0005886">
    <property type="term" value="C:plasma membrane"/>
    <property type="evidence" value="ECO:0007669"/>
    <property type="project" value="TreeGrafter"/>
</dbReference>
<dbReference type="Proteomes" id="UP001165085">
    <property type="component" value="Unassembled WGS sequence"/>
</dbReference>
<feature type="region of interest" description="Disordered" evidence="3">
    <location>
        <begin position="122"/>
        <end position="144"/>
    </location>
</feature>
<name>A0A9W7AWL3_9STRA</name>
<keyword evidence="1" id="KW-0547">Nucleotide-binding</keyword>
<evidence type="ECO:0000256" key="4">
    <source>
        <dbReference type="SAM" id="Phobius"/>
    </source>
</evidence>
<keyword evidence="4" id="KW-1133">Transmembrane helix</keyword>
<feature type="transmembrane region" description="Helical" evidence="4">
    <location>
        <begin position="97"/>
        <end position="116"/>
    </location>
</feature>
<comment type="caution">
    <text evidence="7">The sequence shown here is derived from an EMBL/GenBank/DDBJ whole genome shotgun (WGS) entry which is preliminary data.</text>
</comment>
<evidence type="ECO:0000256" key="2">
    <source>
        <dbReference type="ARBA" id="ARBA00022840"/>
    </source>
</evidence>
<keyword evidence="8" id="KW-1185">Reference proteome</keyword>
<sequence length="715" mass="78733">MWTNPVLWKIFLFYFTEGFPSGIIQEYRVLLRRNSGSEMSGSYSYSYEVEECASCCPTSSPTPAPTPRENNCLALSPCEYPFNDDFFYDLGLNPEGVYLFLGLIALVLIVICVCCVRKNAGRAQGGKGSRVKVQPGEGGGGGEIYSGKPTKWMKACTATSSEGGGGTRMVLDLKPCVFEHEGDLGMQIQMTPSGGTVVTRVNEGSEAETLGLRRGDIIRWPASGGIEAPYSEFSACIASGRRPLRFEVGRSKDAASNSPKERSRRPTLMGLKRTGEVDEETDIALNLKKIVDPVRVMKLNKAMKAFKQSDFVDGLMPVRVSAIKVYERIPDHNVGLNVKYDPSKIKKSGGYFETYSGMYNGIMAIKIERLILQGEEPEMAKALENWGRQTQLASKVNHPNILSLLSTCFEVDLTASLYEATTGVTLLDSLRNKNLQWRDMSLCSVMESAAEGMIYLHNNLCVAHGYLNPCQIQFNHGYQVKICDAFARKSPKDKDFPASHNSTFCYASPNVLRGEECTIKDDIYSFGLILYCTTCPGGDAYAIMLADIQEEQMFPGIAEQVLSEKIFRKIRDGKLKLNWDKKCNAMVKALVLDCMEGKVDMKQVLKRLKEIRADVMKPYVNKVVKIEDTRKAKVVGAGAGGADTLNETVVTKFATTTEDEETLMSQLERGEVGETRSATKVDKLDVASIESGDGGGSSEEDSEDDDDSDGSEMSL</sequence>
<dbReference type="EMBL" id="BRXY01000232">
    <property type="protein sequence ID" value="GMH79289.1"/>
    <property type="molecule type" value="Genomic_DNA"/>
</dbReference>
<feature type="compositionally biased region" description="Basic and acidic residues" evidence="3">
    <location>
        <begin position="671"/>
        <end position="685"/>
    </location>
</feature>
<dbReference type="InterPro" id="IPR000719">
    <property type="entry name" value="Prot_kinase_dom"/>
</dbReference>
<dbReference type="GO" id="GO:0005524">
    <property type="term" value="F:ATP binding"/>
    <property type="evidence" value="ECO:0007669"/>
    <property type="project" value="UniProtKB-KW"/>
</dbReference>
<feature type="signal peptide" evidence="5">
    <location>
        <begin position="1"/>
        <end position="18"/>
    </location>
</feature>
<keyword evidence="2" id="KW-0067">ATP-binding</keyword>
<dbReference type="InterPro" id="IPR001245">
    <property type="entry name" value="Ser-Thr/Tyr_kinase_cat_dom"/>
</dbReference>
<keyword evidence="5" id="KW-0732">Signal</keyword>
<feature type="chain" id="PRO_5040832540" description="Protein kinase domain-containing protein" evidence="5">
    <location>
        <begin position="19"/>
        <end position="715"/>
    </location>
</feature>
<dbReference type="PANTHER" id="PTHR27005">
    <property type="entry name" value="WALL-ASSOCIATED RECEPTOR KINASE-LIKE 21"/>
    <property type="match status" value="1"/>
</dbReference>
<reference evidence="8" key="1">
    <citation type="journal article" date="2023" name="Commun. Biol.">
        <title>Genome analysis of Parmales, the sister group of diatoms, reveals the evolutionary specialization of diatoms from phago-mixotrophs to photoautotrophs.</title>
        <authorList>
            <person name="Ban H."/>
            <person name="Sato S."/>
            <person name="Yoshikawa S."/>
            <person name="Yamada K."/>
            <person name="Nakamura Y."/>
            <person name="Ichinomiya M."/>
            <person name="Sato N."/>
            <person name="Blanc-Mathieu R."/>
            <person name="Endo H."/>
            <person name="Kuwata A."/>
            <person name="Ogata H."/>
        </authorList>
    </citation>
    <scope>NUCLEOTIDE SEQUENCE [LARGE SCALE GENOMIC DNA]</scope>
    <source>
        <strain evidence="8">NIES 3701</strain>
    </source>
</reference>
<gene>
    <name evidence="7" type="ORF">TrST_g11573</name>
</gene>